<keyword evidence="2" id="KW-0378">Hydrolase</keyword>
<evidence type="ECO:0000313" key="2">
    <source>
        <dbReference type="EMBL" id="RYV51529.1"/>
    </source>
</evidence>
<dbReference type="PANTHER" id="PTHR14859">
    <property type="entry name" value="CALCOFLUOR WHITE HYPERSENSITIVE PROTEIN PRECURSOR"/>
    <property type="match status" value="1"/>
</dbReference>
<dbReference type="InterPro" id="IPR036691">
    <property type="entry name" value="Endo/exonu/phosph_ase_sf"/>
</dbReference>
<dbReference type="GO" id="GO:0004519">
    <property type="term" value="F:endonuclease activity"/>
    <property type="evidence" value="ECO:0007669"/>
    <property type="project" value="UniProtKB-KW"/>
</dbReference>
<protein>
    <submittedName>
        <fullName evidence="2">Endonuclease</fullName>
    </submittedName>
</protein>
<dbReference type="AlphaFoldDB" id="A0A4Q5N0G5"/>
<dbReference type="PANTHER" id="PTHR14859:SF0">
    <property type="entry name" value="ENDONUCLEASE_EXONUCLEASE_PHOSPHATASE FAMILY PROTEIN, EXPRESSED"/>
    <property type="match status" value="1"/>
</dbReference>
<dbReference type="GO" id="GO:0006506">
    <property type="term" value="P:GPI anchor biosynthetic process"/>
    <property type="evidence" value="ECO:0007669"/>
    <property type="project" value="TreeGrafter"/>
</dbReference>
<name>A0A4Q5N0G5_9MICO</name>
<dbReference type="GO" id="GO:0016020">
    <property type="term" value="C:membrane"/>
    <property type="evidence" value="ECO:0007669"/>
    <property type="project" value="GOC"/>
</dbReference>
<evidence type="ECO:0000313" key="3">
    <source>
        <dbReference type="Proteomes" id="UP000293764"/>
    </source>
</evidence>
<feature type="domain" description="Endonuclease/exonuclease/phosphatase" evidence="1">
    <location>
        <begin position="4"/>
        <end position="244"/>
    </location>
</feature>
<dbReference type="InterPro" id="IPR051916">
    <property type="entry name" value="GPI-anchor_lipid_remodeler"/>
</dbReference>
<evidence type="ECO:0000259" key="1">
    <source>
        <dbReference type="Pfam" id="PF03372"/>
    </source>
</evidence>
<organism evidence="2 3">
    <name type="scientific">Pengzhenrongella frigida</name>
    <dbReference type="NCBI Taxonomy" id="1259133"/>
    <lineage>
        <taxon>Bacteria</taxon>
        <taxon>Bacillati</taxon>
        <taxon>Actinomycetota</taxon>
        <taxon>Actinomycetes</taxon>
        <taxon>Micrococcales</taxon>
        <taxon>Pengzhenrongella</taxon>
    </lineage>
</organism>
<dbReference type="RefSeq" id="WP_130102164.1">
    <property type="nucleotide sequence ID" value="NZ_SDWW01000015.1"/>
</dbReference>
<dbReference type="SUPFAM" id="SSF56219">
    <property type="entry name" value="DNase I-like"/>
    <property type="match status" value="1"/>
</dbReference>
<accession>A0A4Q5N0G5</accession>
<dbReference type="OrthoDB" id="155529at2"/>
<dbReference type="EMBL" id="SDWW01000015">
    <property type="protein sequence ID" value="RYV51529.1"/>
    <property type="molecule type" value="Genomic_DNA"/>
</dbReference>
<dbReference type="Proteomes" id="UP000293764">
    <property type="component" value="Unassembled WGS sequence"/>
</dbReference>
<sequence length="266" mass="28128">MRLATFNILHGQSLTDGLVDVDRFAAAAASLDAEVLALQEVDRGQPRSHGADLAAVAAAAMGAREYRYLATMSGAPRLWSAASGDRPPDGASYGIALLTRLPVRAWRTIRLPVLHGRIPVLLPGDRRPTVVRDEPRAAIAAVLDTAAGPITVVTTHLTLIPGWNAVQLRHLVHRVRDLPQPLVVLGDLNLAGAWPARVTGMRPLANARTIPLSAPVRQLDHILGTGAVRPTSDGTGIDLGVSDHRALAVDVVLGSGGRPTTARARR</sequence>
<dbReference type="Gene3D" id="3.60.10.10">
    <property type="entry name" value="Endonuclease/exonuclease/phosphatase"/>
    <property type="match status" value="1"/>
</dbReference>
<proteinExistence type="predicted"/>
<dbReference type="InterPro" id="IPR005135">
    <property type="entry name" value="Endo/exonuclease/phosphatase"/>
</dbReference>
<reference evidence="2 3" key="1">
    <citation type="submission" date="2019-01" db="EMBL/GenBank/DDBJ databases">
        <title>Novel species of Cellulomonas.</title>
        <authorList>
            <person name="Liu Q."/>
            <person name="Xin Y.-H."/>
        </authorList>
    </citation>
    <scope>NUCLEOTIDE SEQUENCE [LARGE SCALE GENOMIC DNA]</scope>
    <source>
        <strain evidence="2 3">HLT2-17</strain>
    </source>
</reference>
<gene>
    <name evidence="2" type="ORF">EUA98_08060</name>
</gene>
<dbReference type="Pfam" id="PF03372">
    <property type="entry name" value="Exo_endo_phos"/>
    <property type="match status" value="1"/>
</dbReference>
<keyword evidence="2" id="KW-0540">Nuclease</keyword>
<comment type="caution">
    <text evidence="2">The sequence shown here is derived from an EMBL/GenBank/DDBJ whole genome shotgun (WGS) entry which is preliminary data.</text>
</comment>
<keyword evidence="2" id="KW-0255">Endonuclease</keyword>
<keyword evidence="3" id="KW-1185">Reference proteome</keyword>